<dbReference type="Proteomes" id="UP000271162">
    <property type="component" value="Unassembled WGS sequence"/>
</dbReference>
<dbReference type="GO" id="GO:0005737">
    <property type="term" value="C:cytoplasm"/>
    <property type="evidence" value="ECO:0007669"/>
    <property type="project" value="TreeGrafter"/>
</dbReference>
<protein>
    <submittedName>
        <fullName evidence="3">SIS domain-containing protein</fullName>
    </submittedName>
</protein>
<organism evidence="3">
    <name type="scientific">Nippostrongylus brasiliensis</name>
    <name type="common">Rat hookworm</name>
    <dbReference type="NCBI Taxonomy" id="27835"/>
    <lineage>
        <taxon>Eukaryota</taxon>
        <taxon>Metazoa</taxon>
        <taxon>Ecdysozoa</taxon>
        <taxon>Nematoda</taxon>
        <taxon>Chromadorea</taxon>
        <taxon>Rhabditida</taxon>
        <taxon>Rhabditina</taxon>
        <taxon>Rhabditomorpha</taxon>
        <taxon>Strongyloidea</taxon>
        <taxon>Heligmosomidae</taxon>
        <taxon>Nippostrongylus</taxon>
    </lineage>
</organism>
<dbReference type="STRING" id="27835.A0A0N4YSF2"/>
<evidence type="ECO:0000313" key="3">
    <source>
        <dbReference type="WBParaSite" id="NBR_0002017401-mRNA-1"/>
    </source>
</evidence>
<dbReference type="Gene3D" id="3.40.50.1000">
    <property type="entry name" value="HAD superfamily/HAD-like"/>
    <property type="match status" value="1"/>
</dbReference>
<name>A0A0N4YSF2_NIPBR</name>
<dbReference type="GO" id="GO:0016791">
    <property type="term" value="F:phosphatase activity"/>
    <property type="evidence" value="ECO:0007669"/>
    <property type="project" value="TreeGrafter"/>
</dbReference>
<dbReference type="PANTHER" id="PTHR19288:SF93">
    <property type="entry name" value="FI11325P-RELATED"/>
    <property type="match status" value="1"/>
</dbReference>
<evidence type="ECO:0000313" key="1">
    <source>
        <dbReference type="EMBL" id="VDL83912.1"/>
    </source>
</evidence>
<keyword evidence="2" id="KW-1185">Reference proteome</keyword>
<proteinExistence type="predicted"/>
<gene>
    <name evidence="1" type="ORF">NBR_LOCUS20175</name>
</gene>
<dbReference type="PANTHER" id="PTHR19288">
    <property type="entry name" value="4-NITROPHENYLPHOSPHATASE-RELATED"/>
    <property type="match status" value="1"/>
</dbReference>
<dbReference type="SUPFAM" id="SSF56784">
    <property type="entry name" value="HAD-like"/>
    <property type="match status" value="1"/>
</dbReference>
<accession>A0A0N4YSF2</accession>
<evidence type="ECO:0000313" key="2">
    <source>
        <dbReference type="Proteomes" id="UP000271162"/>
    </source>
</evidence>
<sequence>MVTLVWDATYYGIEYFGQENGEPATSGRESAVFDTDLGVKREDVCAVIVGFDTKFNFKKMLKAVNYLKNPNCIFLATNDDATFAVQNSDIVVPDAGAIVASISKGAAREPIVVGKPSQMAISNDVKFGRLHGMRTLLVLNETHQMEELDRLRSGGQLDLLPHYYAPSLAEILPQYV</sequence>
<reference evidence="3" key="1">
    <citation type="submission" date="2017-02" db="UniProtKB">
        <authorList>
            <consortium name="WormBaseParasite"/>
        </authorList>
    </citation>
    <scope>IDENTIFICATION</scope>
</reference>
<reference evidence="1 2" key="2">
    <citation type="submission" date="2018-11" db="EMBL/GenBank/DDBJ databases">
        <authorList>
            <consortium name="Pathogen Informatics"/>
        </authorList>
    </citation>
    <scope>NUCLEOTIDE SEQUENCE [LARGE SCALE GENOMIC DNA]</scope>
</reference>
<dbReference type="InterPro" id="IPR036412">
    <property type="entry name" value="HAD-like_sf"/>
</dbReference>
<dbReference type="AlphaFoldDB" id="A0A0N4YSF2"/>
<dbReference type="WBParaSite" id="NBR_0002017401-mRNA-1">
    <property type="protein sequence ID" value="NBR_0002017401-mRNA-1"/>
    <property type="gene ID" value="NBR_0002017401"/>
</dbReference>
<dbReference type="EMBL" id="UYSL01024875">
    <property type="protein sequence ID" value="VDL83912.1"/>
    <property type="molecule type" value="Genomic_DNA"/>
</dbReference>
<dbReference type="InterPro" id="IPR023214">
    <property type="entry name" value="HAD_sf"/>
</dbReference>